<dbReference type="Pfam" id="PF07690">
    <property type="entry name" value="MFS_1"/>
    <property type="match status" value="1"/>
</dbReference>
<dbReference type="SUPFAM" id="SSF103473">
    <property type="entry name" value="MFS general substrate transporter"/>
    <property type="match status" value="1"/>
</dbReference>
<feature type="transmembrane region" description="Helical" evidence="7">
    <location>
        <begin position="171"/>
        <end position="191"/>
    </location>
</feature>
<feature type="region of interest" description="Disordered" evidence="6">
    <location>
        <begin position="492"/>
        <end position="514"/>
    </location>
</feature>
<evidence type="ECO:0000259" key="8">
    <source>
        <dbReference type="PROSITE" id="PS50850"/>
    </source>
</evidence>
<evidence type="ECO:0000313" key="10">
    <source>
        <dbReference type="EMBL" id="CAI9949975.1"/>
    </source>
</evidence>
<keyword evidence="13" id="KW-1185">Reference proteome</keyword>
<dbReference type="InterPro" id="IPR036259">
    <property type="entry name" value="MFS_trans_sf"/>
</dbReference>
<evidence type="ECO:0000256" key="5">
    <source>
        <dbReference type="ARBA" id="ARBA00023136"/>
    </source>
</evidence>
<dbReference type="PANTHER" id="PTHR42718:SF9">
    <property type="entry name" value="MAJOR FACILITATOR SUPERFAMILY MULTIDRUG TRANSPORTER MFSC"/>
    <property type="match status" value="1"/>
</dbReference>
<evidence type="ECO:0000256" key="2">
    <source>
        <dbReference type="ARBA" id="ARBA00022448"/>
    </source>
</evidence>
<keyword evidence="2" id="KW-0813">Transport</keyword>
<dbReference type="GO" id="GO:0016020">
    <property type="term" value="C:membrane"/>
    <property type="evidence" value="ECO:0007669"/>
    <property type="project" value="UniProtKB-SubCell"/>
</dbReference>
<feature type="transmembrane region" description="Helical" evidence="7">
    <location>
        <begin position="299"/>
        <end position="319"/>
    </location>
</feature>
<dbReference type="Proteomes" id="UP001642409">
    <property type="component" value="Unassembled WGS sequence"/>
</dbReference>
<comment type="subcellular location">
    <subcellularLocation>
        <location evidence="1">Membrane</location>
        <topology evidence="1">Multi-pass membrane protein</topology>
    </subcellularLocation>
</comment>
<dbReference type="EMBL" id="CATOUU010000097">
    <property type="protein sequence ID" value="CAI9916322.1"/>
    <property type="molecule type" value="Genomic_DNA"/>
</dbReference>
<dbReference type="InterPro" id="IPR020846">
    <property type="entry name" value="MFS_dom"/>
</dbReference>
<dbReference type="InterPro" id="IPR011701">
    <property type="entry name" value="MFS"/>
</dbReference>
<organism evidence="9">
    <name type="scientific">Hexamita inflata</name>
    <dbReference type="NCBI Taxonomy" id="28002"/>
    <lineage>
        <taxon>Eukaryota</taxon>
        <taxon>Metamonada</taxon>
        <taxon>Diplomonadida</taxon>
        <taxon>Hexamitidae</taxon>
        <taxon>Hexamitinae</taxon>
        <taxon>Hexamita</taxon>
    </lineage>
</organism>
<evidence type="ECO:0000313" key="13">
    <source>
        <dbReference type="Proteomes" id="UP001642409"/>
    </source>
</evidence>
<accession>A0AA86NB10</accession>
<keyword evidence="5 7" id="KW-0472">Membrane</keyword>
<comment type="caution">
    <text evidence="9">The sequence shown here is derived from an EMBL/GenBank/DDBJ whole genome shotgun (WGS) entry which is preliminary data.</text>
</comment>
<dbReference type="EMBL" id="CAXDID020000121">
    <property type="protein sequence ID" value="CAL6031805.1"/>
    <property type="molecule type" value="Genomic_DNA"/>
</dbReference>
<dbReference type="EMBL" id="CAXDID020000584">
    <property type="protein sequence ID" value="CAL6104508.1"/>
    <property type="molecule type" value="Genomic_DNA"/>
</dbReference>
<evidence type="ECO:0000313" key="11">
    <source>
        <dbReference type="EMBL" id="CAL6031805.1"/>
    </source>
</evidence>
<protein>
    <submittedName>
        <fullName evidence="9">Major facilitator superfamily protein</fullName>
    </submittedName>
    <submittedName>
        <fullName evidence="11">Major_facilitator superfamily protein</fullName>
    </submittedName>
</protein>
<reference evidence="9" key="1">
    <citation type="submission" date="2023-06" db="EMBL/GenBank/DDBJ databases">
        <authorList>
            <person name="Kurt Z."/>
        </authorList>
    </citation>
    <scope>NUCLEOTIDE SEQUENCE</scope>
</reference>
<reference evidence="11 13" key="2">
    <citation type="submission" date="2024-07" db="EMBL/GenBank/DDBJ databases">
        <authorList>
            <person name="Akdeniz Z."/>
        </authorList>
    </citation>
    <scope>NUCLEOTIDE SEQUENCE [LARGE SCALE GENOMIC DNA]</scope>
</reference>
<feature type="transmembrane region" description="Helical" evidence="7">
    <location>
        <begin position="426"/>
        <end position="446"/>
    </location>
</feature>
<sequence>MKWKRDGYLQDNLKYRYLIFMQVMGFFTAGFDNQATTMALPEIEKEMHIDVSLSQWVQTISTIAKTSFSIPLAQLGACIGVTNSLMFFTLMQAILFPMLIFVKNFYLFLFVRFLIGLASCGAQVNNSSVYQKLPKEENRKKYAEYGQLTMNTARIFGPLICSTVIQYINWRYVYVVCAFAALSRTINATLLPNFEMKKKSFDYWGALWLILFLSCACVMLTTIAQYYWISSGILFAGSILFFVVFVYTEKKVENPIVDVKVLVKPVPDLMAIQASQMMIGSSESILMPQFFDFNGNQTVLLGIINATRLVINLIGTYTAQKINKKVPLSTLLLSGFSVALVFTAVQTGTVEYFTVFLVFYTIKQLFNAVAMQSLNPTIVTSVPSEIIHKVNGLSTTINTLSQCLAQSFIGMLIKIFKEKGLFIEGMYTAMAIIFALIGMNLIQIVLKISRLKPTKPSDETETLIQKEIKEEIKVEVEPEVIHEEQEEKKDLALDSEILNENQNQKQEAPKKQLE</sequence>
<evidence type="ECO:0000256" key="3">
    <source>
        <dbReference type="ARBA" id="ARBA00022692"/>
    </source>
</evidence>
<dbReference type="EMBL" id="CATOUU010000806">
    <property type="protein sequence ID" value="CAI9949975.1"/>
    <property type="molecule type" value="Genomic_DNA"/>
</dbReference>
<dbReference type="CDD" id="cd06174">
    <property type="entry name" value="MFS"/>
    <property type="match status" value="1"/>
</dbReference>
<name>A0AA86NB10_9EUKA</name>
<feature type="domain" description="Major facilitator superfamily (MFS) profile" evidence="8">
    <location>
        <begin position="18"/>
        <end position="455"/>
    </location>
</feature>
<dbReference type="PROSITE" id="PS50850">
    <property type="entry name" value="MFS"/>
    <property type="match status" value="1"/>
</dbReference>
<dbReference type="PANTHER" id="PTHR42718">
    <property type="entry name" value="MAJOR FACILITATOR SUPERFAMILY MULTIDRUG TRANSPORTER MFSC"/>
    <property type="match status" value="1"/>
</dbReference>
<keyword evidence="3 7" id="KW-0812">Transmembrane</keyword>
<gene>
    <name evidence="11" type="ORF">HINF_LOCUS34177</name>
    <name evidence="10" type="ORF">HINF_LOCUS37620</name>
    <name evidence="9" type="ORF">HINF_LOCUS3967</name>
    <name evidence="12" type="ORF">HINF_LOCUS72815</name>
</gene>
<evidence type="ECO:0000313" key="9">
    <source>
        <dbReference type="EMBL" id="CAI9916322.1"/>
    </source>
</evidence>
<feature type="transmembrane region" description="Helical" evidence="7">
    <location>
        <begin position="331"/>
        <end position="362"/>
    </location>
</feature>
<feature type="transmembrane region" description="Helical" evidence="7">
    <location>
        <begin position="203"/>
        <end position="221"/>
    </location>
</feature>
<evidence type="ECO:0000256" key="7">
    <source>
        <dbReference type="SAM" id="Phobius"/>
    </source>
</evidence>
<evidence type="ECO:0000256" key="1">
    <source>
        <dbReference type="ARBA" id="ARBA00004141"/>
    </source>
</evidence>
<keyword evidence="4 7" id="KW-1133">Transmembrane helix</keyword>
<proteinExistence type="predicted"/>
<dbReference type="AlphaFoldDB" id="A0AA86NB10"/>
<dbReference type="Gene3D" id="1.20.1250.20">
    <property type="entry name" value="MFS general substrate transporter like domains"/>
    <property type="match status" value="2"/>
</dbReference>
<evidence type="ECO:0000313" key="12">
    <source>
        <dbReference type="EMBL" id="CAL6104508.1"/>
    </source>
</evidence>
<feature type="transmembrane region" description="Helical" evidence="7">
    <location>
        <begin position="227"/>
        <end position="248"/>
    </location>
</feature>
<evidence type="ECO:0000256" key="4">
    <source>
        <dbReference type="ARBA" id="ARBA00022989"/>
    </source>
</evidence>
<evidence type="ECO:0000256" key="6">
    <source>
        <dbReference type="SAM" id="MobiDB-lite"/>
    </source>
</evidence>
<dbReference type="GO" id="GO:0022857">
    <property type="term" value="F:transmembrane transporter activity"/>
    <property type="evidence" value="ECO:0007669"/>
    <property type="project" value="InterPro"/>
</dbReference>